<dbReference type="InterPro" id="IPR053378">
    <property type="entry name" value="Prenyl_diphosphate_synthase"/>
</dbReference>
<keyword evidence="5" id="KW-0460">Magnesium</keyword>
<reference evidence="8 9" key="1">
    <citation type="submission" date="2020-08" db="EMBL/GenBank/DDBJ databases">
        <title>Acidobacteriota in marine sediments use diverse sulfur dissimilation pathways.</title>
        <authorList>
            <person name="Wasmund K."/>
        </authorList>
    </citation>
    <scope>NUCLEOTIDE SEQUENCE [LARGE SCALE GENOMIC DNA]</scope>
    <source>
        <strain evidence="8">MAG AM4</strain>
    </source>
</reference>
<evidence type="ECO:0000256" key="2">
    <source>
        <dbReference type="ARBA" id="ARBA00006706"/>
    </source>
</evidence>
<dbReference type="PANTHER" id="PTHR43281:SF1">
    <property type="entry name" value="FARNESYL DIPHOSPHATE SYNTHASE"/>
    <property type="match status" value="1"/>
</dbReference>
<dbReference type="PROSITE" id="PS00723">
    <property type="entry name" value="POLYPRENYL_SYNTHASE_1"/>
    <property type="match status" value="1"/>
</dbReference>
<dbReference type="GO" id="GO:0004659">
    <property type="term" value="F:prenyltransferase activity"/>
    <property type="evidence" value="ECO:0007669"/>
    <property type="project" value="InterPro"/>
</dbReference>
<organism evidence="8 9">
    <name type="scientific">Candidatus Polarisedimenticola svalbardensis</name>
    <dbReference type="NCBI Taxonomy" id="2886004"/>
    <lineage>
        <taxon>Bacteria</taxon>
        <taxon>Pseudomonadati</taxon>
        <taxon>Acidobacteriota</taxon>
        <taxon>Candidatus Polarisedimenticolia</taxon>
        <taxon>Candidatus Polarisedimenticolales</taxon>
        <taxon>Candidatus Polarisedimenticolaceae</taxon>
        <taxon>Candidatus Polarisedimenticola</taxon>
    </lineage>
</organism>
<dbReference type="FunFam" id="1.10.600.10:FF:000001">
    <property type="entry name" value="Geranylgeranyl diphosphate synthase"/>
    <property type="match status" value="1"/>
</dbReference>
<dbReference type="Gene3D" id="1.10.600.10">
    <property type="entry name" value="Farnesyl Diphosphate Synthase"/>
    <property type="match status" value="1"/>
</dbReference>
<evidence type="ECO:0000256" key="6">
    <source>
        <dbReference type="ARBA" id="ARBA00023229"/>
    </source>
</evidence>
<dbReference type="GO" id="GO:0046872">
    <property type="term" value="F:metal ion binding"/>
    <property type="evidence" value="ECO:0007669"/>
    <property type="project" value="UniProtKB-KW"/>
</dbReference>
<evidence type="ECO:0000256" key="3">
    <source>
        <dbReference type="ARBA" id="ARBA00022679"/>
    </source>
</evidence>
<evidence type="ECO:0000313" key="8">
    <source>
        <dbReference type="EMBL" id="MBD3866533.1"/>
    </source>
</evidence>
<dbReference type="InterPro" id="IPR008949">
    <property type="entry name" value="Isoprenoid_synthase_dom_sf"/>
</dbReference>
<sequence length="296" mass="31007">MNNLKSRLAPRRELIDRELDRLLTPSASPAATVEKAMHYAVMGGGKRLRPILALEACLACGGDDSAVLAPASALEMIHTYSLVHDDLPAMDDDDLRRGRATTHKVYGDAMAILAGDGLLTLAFRILGSQPAGDGFAVARCKAVALIAERAGVTGMVGGQVADLEAEGRPFDRERLEWIHRHKTGALLRASVELGAVLAGADETGLGALQRYGDGLGLAFQISDDILDCTATAADLGKTPGKDREAGKTTYPALLGLDGARAEADHQAEIAVAALSDLPGDTSILAALARYTVTRSS</sequence>
<comment type="cofactor">
    <cofactor evidence="1">
        <name>Mg(2+)</name>
        <dbReference type="ChEBI" id="CHEBI:18420"/>
    </cofactor>
</comment>
<evidence type="ECO:0000313" key="9">
    <source>
        <dbReference type="Proteomes" id="UP000648239"/>
    </source>
</evidence>
<dbReference type="Pfam" id="PF00348">
    <property type="entry name" value="polyprenyl_synt"/>
    <property type="match status" value="1"/>
</dbReference>
<keyword evidence="3 7" id="KW-0808">Transferase</keyword>
<evidence type="ECO:0000256" key="1">
    <source>
        <dbReference type="ARBA" id="ARBA00001946"/>
    </source>
</evidence>
<evidence type="ECO:0000256" key="4">
    <source>
        <dbReference type="ARBA" id="ARBA00022723"/>
    </source>
</evidence>
<dbReference type="Proteomes" id="UP000648239">
    <property type="component" value="Unassembled WGS sequence"/>
</dbReference>
<dbReference type="GO" id="GO:0016114">
    <property type="term" value="P:terpenoid biosynthetic process"/>
    <property type="evidence" value="ECO:0007669"/>
    <property type="project" value="UniProtKB-ARBA"/>
</dbReference>
<dbReference type="CDD" id="cd00685">
    <property type="entry name" value="Trans_IPPS_HT"/>
    <property type="match status" value="1"/>
</dbReference>
<comment type="similarity">
    <text evidence="2 7">Belongs to the FPP/GGPP synthase family.</text>
</comment>
<dbReference type="PROSITE" id="PS00444">
    <property type="entry name" value="POLYPRENYL_SYNTHASE_2"/>
    <property type="match status" value="1"/>
</dbReference>
<comment type="caution">
    <text evidence="8">The sequence shown here is derived from an EMBL/GenBank/DDBJ whole genome shotgun (WGS) entry which is preliminary data.</text>
</comment>
<dbReference type="NCBIfam" id="NF045485">
    <property type="entry name" value="FPPsyn"/>
    <property type="match status" value="1"/>
</dbReference>
<dbReference type="PANTHER" id="PTHR43281">
    <property type="entry name" value="FARNESYL DIPHOSPHATE SYNTHASE"/>
    <property type="match status" value="1"/>
</dbReference>
<evidence type="ECO:0000256" key="7">
    <source>
        <dbReference type="RuleBase" id="RU004466"/>
    </source>
</evidence>
<dbReference type="GO" id="GO:0005737">
    <property type="term" value="C:cytoplasm"/>
    <property type="evidence" value="ECO:0007669"/>
    <property type="project" value="UniProtKB-ARBA"/>
</dbReference>
<proteinExistence type="inferred from homology"/>
<dbReference type="InterPro" id="IPR033749">
    <property type="entry name" value="Polyprenyl_synt_CS"/>
</dbReference>
<keyword evidence="4" id="KW-0479">Metal-binding</keyword>
<name>A0A8J6XYF2_9BACT</name>
<dbReference type="SFLD" id="SFLDS00005">
    <property type="entry name" value="Isoprenoid_Synthase_Type_I"/>
    <property type="match status" value="1"/>
</dbReference>
<dbReference type="InterPro" id="IPR000092">
    <property type="entry name" value="Polyprenyl_synt"/>
</dbReference>
<dbReference type="AlphaFoldDB" id="A0A8J6XYF2"/>
<dbReference type="SFLD" id="SFLDG01017">
    <property type="entry name" value="Polyprenyl_Transferase_Like"/>
    <property type="match status" value="1"/>
</dbReference>
<keyword evidence="6" id="KW-0414">Isoprene biosynthesis</keyword>
<evidence type="ECO:0000256" key="5">
    <source>
        <dbReference type="ARBA" id="ARBA00022842"/>
    </source>
</evidence>
<dbReference type="EMBL" id="JACXWD010000001">
    <property type="protein sequence ID" value="MBD3866533.1"/>
    <property type="molecule type" value="Genomic_DNA"/>
</dbReference>
<protein>
    <submittedName>
        <fullName evidence="8">Polyprenyl synthetase family protein</fullName>
    </submittedName>
</protein>
<gene>
    <name evidence="8" type="ORF">IFK94_00260</name>
</gene>
<dbReference type="SUPFAM" id="SSF48576">
    <property type="entry name" value="Terpenoid synthases"/>
    <property type="match status" value="1"/>
</dbReference>
<accession>A0A8J6XYF2</accession>